<dbReference type="InterPro" id="IPR015943">
    <property type="entry name" value="WD40/YVTN_repeat-like_dom_sf"/>
</dbReference>
<proteinExistence type="predicted"/>
<dbReference type="PROSITE" id="PS50294">
    <property type="entry name" value="WD_REPEATS_REGION"/>
    <property type="match status" value="1"/>
</dbReference>
<accession>A0A9X0B8N3</accession>
<protein>
    <submittedName>
        <fullName evidence="5">Vegetative incompatibility protein HET-E-1</fullName>
    </submittedName>
</protein>
<evidence type="ECO:0000256" key="1">
    <source>
        <dbReference type="ARBA" id="ARBA00022574"/>
    </source>
</evidence>
<dbReference type="InterPro" id="IPR036322">
    <property type="entry name" value="WD40_repeat_dom_sf"/>
</dbReference>
<sequence>MSSISGPKSRQTFKSNLTLEGHDGEVGSVVFSHDSSRVASGSEDKTIKIWNAQTGAYLQTLGFASVARNLSFDTTGSSLHTDFGIIALRDSATPALTTSTEFLSSESQSLPATQQSQTPEDQGYGISSDRSWVTRHAQNWLWLPPMYRPKYSAVGQSGLALVLGCKSGRVLILIRS</sequence>
<dbReference type="AlphaFoldDB" id="A0A9X0B8N3"/>
<dbReference type="GeneID" id="81371334"/>
<dbReference type="Proteomes" id="UP001147747">
    <property type="component" value="Unassembled WGS sequence"/>
</dbReference>
<dbReference type="PANTHER" id="PTHR19848:SF8">
    <property type="entry name" value="F-BOX AND WD REPEAT DOMAIN CONTAINING 7"/>
    <property type="match status" value="1"/>
</dbReference>
<dbReference type="OrthoDB" id="4363938at2759"/>
<keyword evidence="2" id="KW-0677">Repeat</keyword>
<organism evidence="5 6">
    <name type="scientific">Penicillium cosmopolitanum</name>
    <dbReference type="NCBI Taxonomy" id="1131564"/>
    <lineage>
        <taxon>Eukaryota</taxon>
        <taxon>Fungi</taxon>
        <taxon>Dikarya</taxon>
        <taxon>Ascomycota</taxon>
        <taxon>Pezizomycotina</taxon>
        <taxon>Eurotiomycetes</taxon>
        <taxon>Eurotiomycetidae</taxon>
        <taxon>Eurotiales</taxon>
        <taxon>Aspergillaceae</taxon>
        <taxon>Penicillium</taxon>
    </lineage>
</organism>
<feature type="region of interest" description="Disordered" evidence="4">
    <location>
        <begin position="104"/>
        <end position="127"/>
    </location>
</feature>
<dbReference type="InterPro" id="IPR001680">
    <property type="entry name" value="WD40_rpt"/>
</dbReference>
<evidence type="ECO:0000256" key="2">
    <source>
        <dbReference type="ARBA" id="ARBA00022737"/>
    </source>
</evidence>
<dbReference type="Gene3D" id="2.130.10.10">
    <property type="entry name" value="YVTN repeat-like/Quinoprotein amine dehydrogenase"/>
    <property type="match status" value="1"/>
</dbReference>
<feature type="repeat" description="WD" evidence="3">
    <location>
        <begin position="19"/>
        <end position="60"/>
    </location>
</feature>
<comment type="caution">
    <text evidence="5">The sequence shown here is derived from an EMBL/GenBank/DDBJ whole genome shotgun (WGS) entry which is preliminary data.</text>
</comment>
<evidence type="ECO:0000313" key="6">
    <source>
        <dbReference type="Proteomes" id="UP001147747"/>
    </source>
</evidence>
<dbReference type="EMBL" id="JAPZBU010000008">
    <property type="protein sequence ID" value="KAJ5392227.1"/>
    <property type="molecule type" value="Genomic_DNA"/>
</dbReference>
<dbReference type="InterPro" id="IPR019775">
    <property type="entry name" value="WD40_repeat_CS"/>
</dbReference>
<keyword evidence="6" id="KW-1185">Reference proteome</keyword>
<evidence type="ECO:0000256" key="3">
    <source>
        <dbReference type="PROSITE-ProRule" id="PRU00221"/>
    </source>
</evidence>
<feature type="compositionally biased region" description="Polar residues" evidence="4">
    <location>
        <begin position="111"/>
        <end position="120"/>
    </location>
</feature>
<name>A0A9X0B8N3_9EURO</name>
<keyword evidence="1 3" id="KW-0853">WD repeat</keyword>
<dbReference type="RefSeq" id="XP_056487905.1">
    <property type="nucleotide sequence ID" value="XM_056632354.1"/>
</dbReference>
<evidence type="ECO:0000313" key="5">
    <source>
        <dbReference type="EMBL" id="KAJ5392227.1"/>
    </source>
</evidence>
<dbReference type="PROSITE" id="PS50082">
    <property type="entry name" value="WD_REPEATS_2"/>
    <property type="match status" value="1"/>
</dbReference>
<dbReference type="Pfam" id="PF00400">
    <property type="entry name" value="WD40"/>
    <property type="match status" value="1"/>
</dbReference>
<dbReference type="PANTHER" id="PTHR19848">
    <property type="entry name" value="WD40 REPEAT PROTEIN"/>
    <property type="match status" value="1"/>
</dbReference>
<reference evidence="5" key="2">
    <citation type="journal article" date="2023" name="IMA Fungus">
        <title>Comparative genomic study of the Penicillium genus elucidates a diverse pangenome and 15 lateral gene transfer events.</title>
        <authorList>
            <person name="Petersen C."/>
            <person name="Sorensen T."/>
            <person name="Nielsen M.R."/>
            <person name="Sondergaard T.E."/>
            <person name="Sorensen J.L."/>
            <person name="Fitzpatrick D.A."/>
            <person name="Frisvad J.C."/>
            <person name="Nielsen K.L."/>
        </authorList>
    </citation>
    <scope>NUCLEOTIDE SEQUENCE</scope>
    <source>
        <strain evidence="5">IBT 29677</strain>
    </source>
</reference>
<dbReference type="SUPFAM" id="SSF50978">
    <property type="entry name" value="WD40 repeat-like"/>
    <property type="match status" value="1"/>
</dbReference>
<dbReference type="SMART" id="SM00320">
    <property type="entry name" value="WD40"/>
    <property type="match status" value="1"/>
</dbReference>
<reference evidence="5" key="1">
    <citation type="submission" date="2022-12" db="EMBL/GenBank/DDBJ databases">
        <authorList>
            <person name="Petersen C."/>
        </authorList>
    </citation>
    <scope>NUCLEOTIDE SEQUENCE</scope>
    <source>
        <strain evidence="5">IBT 29677</strain>
    </source>
</reference>
<gene>
    <name evidence="5" type="ORF">N7509_007717</name>
</gene>
<evidence type="ECO:0000256" key="4">
    <source>
        <dbReference type="SAM" id="MobiDB-lite"/>
    </source>
</evidence>
<dbReference type="PROSITE" id="PS00678">
    <property type="entry name" value="WD_REPEATS_1"/>
    <property type="match status" value="1"/>
</dbReference>